<sequence length="172" mass="20088">MQQIKRIRCVWMNKHVYTCMYVTSCTVHSTQVVQFNSHKLYSSHKHTQLCFTDNSCLTFGPKLRCKHDSSQVHETLAYIHVAHIRRMLEKLQNSKSMNEEYEGSMKLMDILLLKKPKCLVAECVCVSLPLPRLWFKSCSFCRFIRIADSRPTQPSFLPRINSLCGEDGCFKY</sequence>
<reference evidence="2" key="3">
    <citation type="submission" date="2015-06" db="UniProtKB">
        <authorList>
            <consortium name="EnsemblMetazoa"/>
        </authorList>
    </citation>
    <scope>IDENTIFICATION</scope>
</reference>
<name>T1EXM6_HELRO</name>
<evidence type="ECO:0000313" key="1">
    <source>
        <dbReference type="EMBL" id="ESN90379.1"/>
    </source>
</evidence>
<organism evidence="2 3">
    <name type="scientific">Helobdella robusta</name>
    <name type="common">Californian leech</name>
    <dbReference type="NCBI Taxonomy" id="6412"/>
    <lineage>
        <taxon>Eukaryota</taxon>
        <taxon>Metazoa</taxon>
        <taxon>Spiralia</taxon>
        <taxon>Lophotrochozoa</taxon>
        <taxon>Annelida</taxon>
        <taxon>Clitellata</taxon>
        <taxon>Hirudinea</taxon>
        <taxon>Rhynchobdellida</taxon>
        <taxon>Glossiphoniidae</taxon>
        <taxon>Helobdella</taxon>
    </lineage>
</organism>
<dbReference type="GeneID" id="20201326"/>
<dbReference type="AlphaFoldDB" id="T1EXM6"/>
<dbReference type="CTD" id="20201326"/>
<reference evidence="1 3" key="2">
    <citation type="journal article" date="2013" name="Nature">
        <title>Insights into bilaterian evolution from three spiralian genomes.</title>
        <authorList>
            <person name="Simakov O."/>
            <person name="Marletaz F."/>
            <person name="Cho S.J."/>
            <person name="Edsinger-Gonzales E."/>
            <person name="Havlak P."/>
            <person name="Hellsten U."/>
            <person name="Kuo D.H."/>
            <person name="Larsson T."/>
            <person name="Lv J."/>
            <person name="Arendt D."/>
            <person name="Savage R."/>
            <person name="Osoegawa K."/>
            <person name="de Jong P."/>
            <person name="Grimwood J."/>
            <person name="Chapman J.A."/>
            <person name="Shapiro H."/>
            <person name="Aerts A."/>
            <person name="Otillar R.P."/>
            <person name="Terry A.Y."/>
            <person name="Boore J.L."/>
            <person name="Grigoriev I.V."/>
            <person name="Lindberg D.R."/>
            <person name="Seaver E.C."/>
            <person name="Weisblat D.A."/>
            <person name="Putnam N.H."/>
            <person name="Rokhsar D.S."/>
        </authorList>
    </citation>
    <scope>NUCLEOTIDE SEQUENCE</scope>
</reference>
<reference evidence="3" key="1">
    <citation type="submission" date="2012-12" db="EMBL/GenBank/DDBJ databases">
        <authorList>
            <person name="Hellsten U."/>
            <person name="Grimwood J."/>
            <person name="Chapman J.A."/>
            <person name="Shapiro H."/>
            <person name="Aerts A."/>
            <person name="Otillar R.P."/>
            <person name="Terry A.Y."/>
            <person name="Boore J.L."/>
            <person name="Simakov O."/>
            <person name="Marletaz F."/>
            <person name="Cho S.-J."/>
            <person name="Edsinger-Gonzales E."/>
            <person name="Havlak P."/>
            <person name="Kuo D.-H."/>
            <person name="Larsson T."/>
            <person name="Lv J."/>
            <person name="Arendt D."/>
            <person name="Savage R."/>
            <person name="Osoegawa K."/>
            <person name="de Jong P."/>
            <person name="Lindberg D.R."/>
            <person name="Seaver E.C."/>
            <person name="Weisblat D.A."/>
            <person name="Putnam N.H."/>
            <person name="Grigoriev I.V."/>
            <person name="Rokhsar D.S."/>
        </authorList>
    </citation>
    <scope>NUCLEOTIDE SEQUENCE</scope>
</reference>
<dbReference type="HOGENOM" id="CLU_1556969_0_0_1"/>
<dbReference type="EMBL" id="AMQM01002246">
    <property type="status" value="NOT_ANNOTATED_CDS"/>
    <property type="molecule type" value="Genomic_DNA"/>
</dbReference>
<keyword evidence="3" id="KW-1185">Reference proteome</keyword>
<dbReference type="EMBL" id="KB097753">
    <property type="protein sequence ID" value="ESN90379.1"/>
    <property type="molecule type" value="Genomic_DNA"/>
</dbReference>
<proteinExistence type="predicted"/>
<accession>T1EXM6</accession>
<dbReference type="InParanoid" id="T1EXM6"/>
<dbReference type="RefSeq" id="XP_009031325.1">
    <property type="nucleotide sequence ID" value="XM_009033077.1"/>
</dbReference>
<protein>
    <submittedName>
        <fullName evidence="1 2">Uncharacterized protein</fullName>
    </submittedName>
</protein>
<gene>
    <name evidence="2" type="primary">20201326</name>
    <name evidence="1" type="ORF">HELRODRAFT_166041</name>
</gene>
<dbReference type="Proteomes" id="UP000015101">
    <property type="component" value="Unassembled WGS sequence"/>
</dbReference>
<dbReference type="KEGG" id="hro:HELRODRAFT_166041"/>
<dbReference type="EnsemblMetazoa" id="HelroT166041">
    <property type="protein sequence ID" value="HelroP166041"/>
    <property type="gene ID" value="HelroG166041"/>
</dbReference>
<evidence type="ECO:0000313" key="2">
    <source>
        <dbReference type="EnsemblMetazoa" id="HelroP166041"/>
    </source>
</evidence>
<evidence type="ECO:0000313" key="3">
    <source>
        <dbReference type="Proteomes" id="UP000015101"/>
    </source>
</evidence>